<dbReference type="PATRIC" id="fig|362413.3.peg.2209"/>
<sequence length="100" mass="12284">MITQKVYFKKYFIISIFFVFTSCMQNPEAKLQNERIKDLQDKNVYFLERLKEQEQKIDDLESKMAKFELYENKKIKPRYIFKSHKAINDTMYVRLVQNNK</sequence>
<dbReference type="EMBL" id="JRLF01000015">
    <property type="protein sequence ID" value="KQB37102.1"/>
    <property type="molecule type" value="Genomic_DNA"/>
</dbReference>
<dbReference type="STRING" id="362413.RC62_2268"/>
<evidence type="ECO:0000313" key="3">
    <source>
        <dbReference type="Proteomes" id="UP000050443"/>
    </source>
</evidence>
<dbReference type="PROSITE" id="PS51257">
    <property type="entry name" value="PROKAR_LIPOPROTEIN"/>
    <property type="match status" value="1"/>
</dbReference>
<dbReference type="RefSeq" id="WP_055097847.1">
    <property type="nucleotide sequence ID" value="NZ_JRLF01000015.1"/>
</dbReference>
<evidence type="ECO:0008006" key="4">
    <source>
        <dbReference type="Google" id="ProtNLM"/>
    </source>
</evidence>
<evidence type="ECO:0000313" key="2">
    <source>
        <dbReference type="EMBL" id="KQB37102.1"/>
    </source>
</evidence>
<accession>A0A0Q0RMF3</accession>
<protein>
    <recommendedName>
        <fullName evidence="4">Lipoprotein</fullName>
    </recommendedName>
</protein>
<comment type="caution">
    <text evidence="2">The sequence shown here is derived from an EMBL/GenBank/DDBJ whole genome shotgun (WGS) entry which is preliminary data.</text>
</comment>
<dbReference type="AlphaFoldDB" id="A0A0Q0RMF3"/>
<gene>
    <name evidence="2" type="ORF">RC62_2268</name>
</gene>
<name>A0A0Q0RMF3_9FLAO</name>
<dbReference type="Proteomes" id="UP000050443">
    <property type="component" value="Unassembled WGS sequence"/>
</dbReference>
<reference evidence="2 3" key="1">
    <citation type="submission" date="2014-09" db="EMBL/GenBank/DDBJ databases">
        <title>Genome sequence of Flavobacterium aquidurense RC62.</title>
        <authorList>
            <person name="Kim J.F."/>
            <person name="Kwak M.-J."/>
        </authorList>
    </citation>
    <scope>NUCLEOTIDE SEQUENCE [LARGE SCALE GENOMIC DNA]</scope>
    <source>
        <strain evidence="2 3">RC62</strain>
    </source>
</reference>
<feature type="coiled-coil region" evidence="1">
    <location>
        <begin position="36"/>
        <end position="70"/>
    </location>
</feature>
<evidence type="ECO:0000256" key="1">
    <source>
        <dbReference type="SAM" id="Coils"/>
    </source>
</evidence>
<organism evidence="2 3">
    <name type="scientific">Flavobacterium aquidurense</name>
    <dbReference type="NCBI Taxonomy" id="362413"/>
    <lineage>
        <taxon>Bacteria</taxon>
        <taxon>Pseudomonadati</taxon>
        <taxon>Bacteroidota</taxon>
        <taxon>Flavobacteriia</taxon>
        <taxon>Flavobacteriales</taxon>
        <taxon>Flavobacteriaceae</taxon>
        <taxon>Flavobacterium</taxon>
    </lineage>
</organism>
<keyword evidence="1" id="KW-0175">Coiled coil</keyword>
<proteinExistence type="predicted"/>